<dbReference type="Pfam" id="PF13279">
    <property type="entry name" value="4HBT_2"/>
    <property type="match status" value="1"/>
</dbReference>
<accession>A0A3D9LIQ5</accession>
<comment type="caution">
    <text evidence="1">The sequence shown here is derived from an EMBL/GenBank/DDBJ whole genome shotgun (WGS) entry which is preliminary data.</text>
</comment>
<evidence type="ECO:0000313" key="2">
    <source>
        <dbReference type="Proteomes" id="UP000256779"/>
    </source>
</evidence>
<dbReference type="RefSeq" id="WP_115866249.1">
    <property type="nucleotide sequence ID" value="NZ_QREG01000001.1"/>
</dbReference>
<keyword evidence="1" id="KW-0378">Hydrolase</keyword>
<organism evidence="1 2">
    <name type="scientific">Marinoscillum furvescens DSM 4134</name>
    <dbReference type="NCBI Taxonomy" id="1122208"/>
    <lineage>
        <taxon>Bacteria</taxon>
        <taxon>Pseudomonadati</taxon>
        <taxon>Bacteroidota</taxon>
        <taxon>Cytophagia</taxon>
        <taxon>Cytophagales</taxon>
        <taxon>Reichenbachiellaceae</taxon>
        <taxon>Marinoscillum</taxon>
    </lineage>
</organism>
<dbReference type="EMBL" id="QREG01000001">
    <property type="protein sequence ID" value="REE05745.1"/>
    <property type="molecule type" value="Genomic_DNA"/>
</dbReference>
<dbReference type="InterPro" id="IPR029069">
    <property type="entry name" value="HotDog_dom_sf"/>
</dbReference>
<keyword evidence="2" id="KW-1185">Reference proteome</keyword>
<reference evidence="1 2" key="1">
    <citation type="submission" date="2018-07" db="EMBL/GenBank/DDBJ databases">
        <title>Genomic Encyclopedia of Type Strains, Phase IV (KMG-IV): sequencing the most valuable type-strain genomes for metagenomic binning, comparative biology and taxonomic classification.</title>
        <authorList>
            <person name="Goeker M."/>
        </authorList>
    </citation>
    <scope>NUCLEOTIDE SEQUENCE [LARGE SCALE GENOMIC DNA]</scope>
    <source>
        <strain evidence="1 2">DSM 4134</strain>
    </source>
</reference>
<dbReference type="Gene3D" id="3.10.129.10">
    <property type="entry name" value="Hotdog Thioesterase"/>
    <property type="match status" value="1"/>
</dbReference>
<dbReference type="CDD" id="cd00586">
    <property type="entry name" value="4HBT"/>
    <property type="match status" value="1"/>
</dbReference>
<gene>
    <name evidence="1" type="ORF">C7460_101264</name>
</gene>
<evidence type="ECO:0000313" key="1">
    <source>
        <dbReference type="EMBL" id="REE05745.1"/>
    </source>
</evidence>
<protein>
    <submittedName>
        <fullName evidence="1">Acyl-CoA thioester hydrolase</fullName>
    </submittedName>
</protein>
<sequence length="146" mass="16980">MEPYKQHFQVIWADLDPNAHMRHTAYNDYAAQVRVGLFDELGLPLKDLVASGYGPVLFHEDTTFKREVFMNEHITVDCAALSFRKDLKVWKFRQQIWKADESLACTVIATGAFMSLKERKVVVPPQQIIDMLERIPKTGDFHWLEK</sequence>
<dbReference type="AlphaFoldDB" id="A0A3D9LIQ5"/>
<dbReference type="SUPFAM" id="SSF54637">
    <property type="entry name" value="Thioesterase/thiol ester dehydrase-isomerase"/>
    <property type="match status" value="1"/>
</dbReference>
<proteinExistence type="predicted"/>
<name>A0A3D9LIQ5_MARFU</name>
<dbReference type="Proteomes" id="UP000256779">
    <property type="component" value="Unassembled WGS sequence"/>
</dbReference>
<dbReference type="OrthoDB" id="760345at2"/>
<dbReference type="GO" id="GO:0016787">
    <property type="term" value="F:hydrolase activity"/>
    <property type="evidence" value="ECO:0007669"/>
    <property type="project" value="UniProtKB-KW"/>
</dbReference>